<organism evidence="2">
    <name type="scientific">Paramoeba perurans</name>
    <dbReference type="NCBI Taxonomy" id="437603"/>
    <lineage>
        <taxon>Eukaryota</taxon>
        <taxon>Amoebozoa</taxon>
        <taxon>Discosea</taxon>
        <taxon>Flabellinia</taxon>
        <taxon>Dactylopodida</taxon>
        <taxon>Paramoebidae</taxon>
        <taxon>Paramoeba</taxon>
    </lineage>
</organism>
<feature type="chain" id="PRO_5034738303" evidence="1">
    <location>
        <begin position="17"/>
        <end position="342"/>
    </location>
</feature>
<feature type="signal peptide" evidence="1">
    <location>
        <begin position="1"/>
        <end position="16"/>
    </location>
</feature>
<keyword evidence="1" id="KW-0732">Signal</keyword>
<name>A0A8E8PJU0_9EUKA</name>
<protein>
    <submittedName>
        <fullName evidence="2">Uncharacterized protein</fullName>
    </submittedName>
</protein>
<evidence type="ECO:0000256" key="1">
    <source>
        <dbReference type="SAM" id="SignalP"/>
    </source>
</evidence>
<dbReference type="EMBL" id="MW534137">
    <property type="protein sequence ID" value="QWE91388.1"/>
    <property type="molecule type" value="mRNA"/>
</dbReference>
<dbReference type="AlphaFoldDB" id="A0A8E8PJU0"/>
<reference evidence="2" key="1">
    <citation type="submission" date="2021-01" db="EMBL/GenBank/DDBJ databases">
        <title>The complex microbiome of the pathogenic marine ectoparasite Neoparamoeba perurans.</title>
        <authorList>
            <person name="Botwright N.A."/>
            <person name="Greenfield P."/>
            <person name="McWilliam S."/>
            <person name="Stephen S."/>
            <person name="Hlinka O."/>
            <person name="Cook M.T."/>
            <person name="Wynne J.W."/>
        </authorList>
    </citation>
    <scope>NUCLEOTIDE SEQUENCE</scope>
    <source>
        <strain evidence="2">PPER_00011992</strain>
    </source>
</reference>
<sequence length="342" mass="39762">MRVLLVVLAIVGLASAGSTIEAFPQNPIEAPIFPLGDFPWYFCHSFCTFSGEYDFSRFWAEPDPDFVDDTHIFDWSVDGDSDFWSNDCDDTIEYYRYPPTTSSLDPSESELRNCQPTWIYIENVEITYDRFKGWFHWTHRIQDAYSPSEESWSDWSNLAADAKLGNNIGDAGDAEYDQFDGLFRYYPDPDDSSLTSRFENDYYYRESYIANYEPNYCTMQMPHNKIDQKLWCNGNIQDDSDETEFPTRSYCLSRGAWIDEDDSYRFGCDGDSDDCDSIDFFARTSRTQDVVRVAPSKTEKLLQATRSSRTLAHYEKRGAPYDLFYYQNDVAGVQFPYCAQKD</sequence>
<accession>A0A8E8PJU0</accession>
<proteinExistence type="evidence at transcript level"/>
<evidence type="ECO:0000313" key="2">
    <source>
        <dbReference type="EMBL" id="QWE91388.1"/>
    </source>
</evidence>